<gene>
    <name evidence="2" type="ORF">H9702_09725</name>
</gene>
<dbReference type="SMART" id="SM00240">
    <property type="entry name" value="FHA"/>
    <property type="match status" value="1"/>
</dbReference>
<comment type="caution">
    <text evidence="2">The sequence shown here is derived from an EMBL/GenBank/DDBJ whole genome shotgun (WGS) entry which is preliminary data.</text>
</comment>
<sequence length="327" mass="38105">MLQKLAGVERSGGTLRVRLKDSGEFDPYVYEQIKADETCLPLMQETKGSLRYESAALTSLAYFLEHYRFAREEAYRFIIQLLEQLLKANRVKPVLLDVRYVFLPPQGTFFRFVALPIKAEHWHLQKRECLEFVEYLAVHMQTAEAYEIIGFLIRVTKGAEFSLPAVLQGLHTLRPLYEKKQSFLERLRRKHQEDGFHARVKVLEEPYREYETAQDPAKEPAYAATTLLQAPAQQAFLQDDSASYPLPGQEVIVGRGEECEIKIDSDQVSRHHVRLRQNNGRWYVRDLRSSNGSWVNGKRLQREMRLREGTELRIADHVLVFHDAKDR</sequence>
<feature type="domain" description="FHA" evidence="1">
    <location>
        <begin position="251"/>
        <end position="300"/>
    </location>
</feature>
<dbReference type="PANTHER" id="PTHR23308">
    <property type="entry name" value="NUCLEAR INHIBITOR OF PROTEIN PHOSPHATASE-1"/>
    <property type="match status" value="1"/>
</dbReference>
<organism evidence="2 3">
    <name type="scientific">Candidatus Merdibacter merdavium</name>
    <dbReference type="NCBI Taxonomy" id="2838692"/>
    <lineage>
        <taxon>Bacteria</taxon>
        <taxon>Bacillati</taxon>
        <taxon>Bacillota</taxon>
        <taxon>Erysipelotrichia</taxon>
        <taxon>Erysipelotrichales</taxon>
        <taxon>Erysipelotrichaceae</taxon>
        <taxon>Merdibacter</taxon>
    </lineage>
</organism>
<evidence type="ECO:0000313" key="3">
    <source>
        <dbReference type="Proteomes" id="UP000823896"/>
    </source>
</evidence>
<dbReference type="Proteomes" id="UP000823896">
    <property type="component" value="Unassembled WGS sequence"/>
</dbReference>
<dbReference type="InterPro" id="IPR000253">
    <property type="entry name" value="FHA_dom"/>
</dbReference>
<dbReference type="SUPFAM" id="SSF49879">
    <property type="entry name" value="SMAD/FHA domain"/>
    <property type="match status" value="1"/>
</dbReference>
<dbReference type="AlphaFoldDB" id="A0A9D2NUV4"/>
<dbReference type="Pfam" id="PF00498">
    <property type="entry name" value="FHA"/>
    <property type="match status" value="1"/>
</dbReference>
<proteinExistence type="predicted"/>
<name>A0A9D2NUV4_9FIRM</name>
<dbReference type="CDD" id="cd00060">
    <property type="entry name" value="FHA"/>
    <property type="match status" value="1"/>
</dbReference>
<dbReference type="InterPro" id="IPR050923">
    <property type="entry name" value="Cell_Proc_Reg/RNA_Proc"/>
</dbReference>
<dbReference type="Gene3D" id="2.60.200.20">
    <property type="match status" value="1"/>
</dbReference>
<dbReference type="PROSITE" id="PS50006">
    <property type="entry name" value="FHA_DOMAIN"/>
    <property type="match status" value="1"/>
</dbReference>
<protein>
    <submittedName>
        <fullName evidence="2">FHA domain-containing protein</fullName>
    </submittedName>
</protein>
<accession>A0A9D2NUV4</accession>
<dbReference type="EMBL" id="DWWM01000058">
    <property type="protein sequence ID" value="HJC37389.1"/>
    <property type="molecule type" value="Genomic_DNA"/>
</dbReference>
<evidence type="ECO:0000313" key="2">
    <source>
        <dbReference type="EMBL" id="HJC37389.1"/>
    </source>
</evidence>
<evidence type="ECO:0000259" key="1">
    <source>
        <dbReference type="PROSITE" id="PS50006"/>
    </source>
</evidence>
<reference evidence="2" key="2">
    <citation type="submission" date="2021-04" db="EMBL/GenBank/DDBJ databases">
        <authorList>
            <person name="Gilroy R."/>
        </authorList>
    </citation>
    <scope>NUCLEOTIDE SEQUENCE</scope>
    <source>
        <strain evidence="2">CHK187-11901</strain>
    </source>
</reference>
<reference evidence="2" key="1">
    <citation type="journal article" date="2021" name="PeerJ">
        <title>Extensive microbial diversity within the chicken gut microbiome revealed by metagenomics and culture.</title>
        <authorList>
            <person name="Gilroy R."/>
            <person name="Ravi A."/>
            <person name="Getino M."/>
            <person name="Pursley I."/>
            <person name="Horton D.L."/>
            <person name="Alikhan N.F."/>
            <person name="Baker D."/>
            <person name="Gharbi K."/>
            <person name="Hall N."/>
            <person name="Watson M."/>
            <person name="Adriaenssens E.M."/>
            <person name="Foster-Nyarko E."/>
            <person name="Jarju S."/>
            <person name="Secka A."/>
            <person name="Antonio M."/>
            <person name="Oren A."/>
            <person name="Chaudhuri R.R."/>
            <person name="La Ragione R."/>
            <person name="Hildebrand F."/>
            <person name="Pallen M.J."/>
        </authorList>
    </citation>
    <scope>NUCLEOTIDE SEQUENCE</scope>
    <source>
        <strain evidence="2">CHK187-11901</strain>
    </source>
</reference>
<dbReference type="InterPro" id="IPR008984">
    <property type="entry name" value="SMAD_FHA_dom_sf"/>
</dbReference>